<evidence type="ECO:0000313" key="12">
    <source>
        <dbReference type="Proteomes" id="UP001515480"/>
    </source>
</evidence>
<dbReference type="Pfam" id="PF00063">
    <property type="entry name" value="Myosin_head"/>
    <property type="match status" value="1"/>
</dbReference>
<dbReference type="InterPro" id="IPR036961">
    <property type="entry name" value="Kinesin_motor_dom_sf"/>
</dbReference>
<evidence type="ECO:0000256" key="2">
    <source>
        <dbReference type="ARBA" id="ARBA00022840"/>
    </source>
</evidence>
<organism evidence="11 12">
    <name type="scientific">Prymnesium parvum</name>
    <name type="common">Toxic golden alga</name>
    <dbReference type="NCBI Taxonomy" id="97485"/>
    <lineage>
        <taxon>Eukaryota</taxon>
        <taxon>Haptista</taxon>
        <taxon>Haptophyta</taxon>
        <taxon>Prymnesiophyceae</taxon>
        <taxon>Prymnesiales</taxon>
        <taxon>Prymnesiaceae</taxon>
        <taxon>Prymnesium</taxon>
    </lineage>
</organism>
<dbReference type="GO" id="GO:0051015">
    <property type="term" value="F:actin filament binding"/>
    <property type="evidence" value="ECO:0007669"/>
    <property type="project" value="TreeGrafter"/>
</dbReference>
<evidence type="ECO:0000256" key="5">
    <source>
        <dbReference type="ARBA" id="ARBA00023203"/>
    </source>
</evidence>
<dbReference type="GO" id="GO:0016020">
    <property type="term" value="C:membrane"/>
    <property type="evidence" value="ECO:0007669"/>
    <property type="project" value="TreeGrafter"/>
</dbReference>
<dbReference type="Pfam" id="PF00397">
    <property type="entry name" value="WW"/>
    <property type="match status" value="1"/>
</dbReference>
<accession>A0AB34JDH3</accession>
<dbReference type="InterPro" id="IPR027417">
    <property type="entry name" value="P-loop_NTPase"/>
</dbReference>
<dbReference type="Gene3D" id="1.10.10.820">
    <property type="match status" value="1"/>
</dbReference>
<keyword evidence="5 6" id="KW-0009">Actin-binding</keyword>
<evidence type="ECO:0000313" key="11">
    <source>
        <dbReference type="EMBL" id="KAL1519147.1"/>
    </source>
</evidence>
<dbReference type="GO" id="GO:0005737">
    <property type="term" value="C:cytoplasm"/>
    <property type="evidence" value="ECO:0007669"/>
    <property type="project" value="TreeGrafter"/>
</dbReference>
<dbReference type="SMART" id="SM00242">
    <property type="entry name" value="MYSc"/>
    <property type="match status" value="1"/>
</dbReference>
<dbReference type="PRINTS" id="PR00193">
    <property type="entry name" value="MYOSINHEAVY"/>
</dbReference>
<dbReference type="Gene3D" id="3.40.850.10">
    <property type="entry name" value="Kinesin motor domain"/>
    <property type="match status" value="1"/>
</dbReference>
<dbReference type="PROSITE" id="PS51456">
    <property type="entry name" value="MYOSIN_MOTOR"/>
    <property type="match status" value="1"/>
</dbReference>
<dbReference type="Gene3D" id="3.30.1470.10">
    <property type="entry name" value="Photosystem I PsaD, reaction center subunit II"/>
    <property type="match status" value="1"/>
</dbReference>
<dbReference type="CDD" id="cd00201">
    <property type="entry name" value="WW"/>
    <property type="match status" value="1"/>
</dbReference>
<evidence type="ECO:0000259" key="9">
    <source>
        <dbReference type="PROSITE" id="PS50020"/>
    </source>
</evidence>
<dbReference type="InterPro" id="IPR001609">
    <property type="entry name" value="Myosin_head_motor_dom-like"/>
</dbReference>
<dbReference type="PROSITE" id="PS50020">
    <property type="entry name" value="WW_DOMAIN_2"/>
    <property type="match status" value="1"/>
</dbReference>
<dbReference type="PROSITE" id="PS50096">
    <property type="entry name" value="IQ"/>
    <property type="match status" value="1"/>
</dbReference>
<evidence type="ECO:0000256" key="1">
    <source>
        <dbReference type="ARBA" id="ARBA00022741"/>
    </source>
</evidence>
<dbReference type="Proteomes" id="UP001515480">
    <property type="component" value="Unassembled WGS sequence"/>
</dbReference>
<feature type="domain" description="WW" evidence="9">
    <location>
        <begin position="1081"/>
        <end position="1114"/>
    </location>
</feature>
<dbReference type="CDD" id="cd00124">
    <property type="entry name" value="MYSc"/>
    <property type="match status" value="1"/>
</dbReference>
<dbReference type="GO" id="GO:0007015">
    <property type="term" value="P:actin filament organization"/>
    <property type="evidence" value="ECO:0007669"/>
    <property type="project" value="TreeGrafter"/>
</dbReference>
<dbReference type="SUPFAM" id="SSF52540">
    <property type="entry name" value="P-loop containing nucleoside triphosphate hydrolases"/>
    <property type="match status" value="1"/>
</dbReference>
<dbReference type="Gene3D" id="1.20.58.530">
    <property type="match status" value="1"/>
</dbReference>
<dbReference type="InterPro" id="IPR036020">
    <property type="entry name" value="WW_dom_sf"/>
</dbReference>
<name>A0AB34JDH3_PRYPA</name>
<evidence type="ECO:0000256" key="3">
    <source>
        <dbReference type="ARBA" id="ARBA00023123"/>
    </source>
</evidence>
<evidence type="ECO:0000256" key="8">
    <source>
        <dbReference type="SAM" id="MobiDB-lite"/>
    </source>
</evidence>
<keyword evidence="12" id="KW-1185">Reference proteome</keyword>
<dbReference type="PANTHER" id="PTHR13140">
    <property type="entry name" value="MYOSIN"/>
    <property type="match status" value="1"/>
</dbReference>
<dbReference type="Gene3D" id="1.20.120.720">
    <property type="entry name" value="Myosin VI head, motor domain, U50 subdomain"/>
    <property type="match status" value="1"/>
</dbReference>
<feature type="binding site" evidence="6">
    <location>
        <begin position="93"/>
        <end position="100"/>
    </location>
    <ligand>
        <name>ATP</name>
        <dbReference type="ChEBI" id="CHEBI:30616"/>
    </ligand>
</feature>
<comment type="caution">
    <text evidence="11">The sequence shown here is derived from an EMBL/GenBank/DDBJ whole genome shotgun (WGS) entry which is preliminary data.</text>
</comment>
<dbReference type="Gene3D" id="1.20.5.4820">
    <property type="match status" value="1"/>
</dbReference>
<dbReference type="GO" id="GO:0005524">
    <property type="term" value="F:ATP binding"/>
    <property type="evidence" value="ECO:0007669"/>
    <property type="project" value="UniProtKB-UniRule"/>
</dbReference>
<feature type="region of interest" description="Disordered" evidence="8">
    <location>
        <begin position="1086"/>
        <end position="1113"/>
    </location>
</feature>
<dbReference type="GO" id="GO:0000146">
    <property type="term" value="F:microfilament motor activity"/>
    <property type="evidence" value="ECO:0007669"/>
    <property type="project" value="TreeGrafter"/>
</dbReference>
<keyword evidence="2 6" id="KW-0067">ATP-binding</keyword>
<feature type="region of interest" description="Actin-binding" evidence="6">
    <location>
        <begin position="563"/>
        <end position="585"/>
    </location>
</feature>
<dbReference type="SUPFAM" id="SSF51045">
    <property type="entry name" value="WW domain"/>
    <property type="match status" value="1"/>
</dbReference>
<dbReference type="InterPro" id="IPR001202">
    <property type="entry name" value="WW_dom"/>
</dbReference>
<dbReference type="PANTHER" id="PTHR13140:SF706">
    <property type="entry name" value="DILUTE CLASS UNCONVENTIONAL MYOSIN, ISOFORM C"/>
    <property type="match status" value="1"/>
</dbReference>
<dbReference type="GO" id="GO:0016459">
    <property type="term" value="C:myosin complex"/>
    <property type="evidence" value="ECO:0007669"/>
    <property type="project" value="UniProtKB-KW"/>
</dbReference>
<keyword evidence="7" id="KW-0175">Coiled coil</keyword>
<gene>
    <name evidence="11" type="ORF">AB1Y20_003408</name>
</gene>
<evidence type="ECO:0000259" key="10">
    <source>
        <dbReference type="PROSITE" id="PS51456"/>
    </source>
</evidence>
<keyword evidence="3 6" id="KW-0518">Myosin</keyword>
<feature type="domain" description="Myosin motor" evidence="10">
    <location>
        <begin position="1"/>
        <end position="683"/>
    </location>
</feature>
<evidence type="ECO:0000256" key="6">
    <source>
        <dbReference type="PROSITE-ProRule" id="PRU00782"/>
    </source>
</evidence>
<sequence>MADDLALLQRFDEPSVLALIKQRYTNFEIYTWVNAMLLAINPYCDLGLYTPEAMLRHTGYAAEERAPPHAFGVAASAFKGLLGGQNQCILVTGESGSGKTETCRRVLQFLAHSSSTSAARANALTLHEELDRSNCMLEAFGNAVTTMNNNSSRFGKFLTLRFTNGSLVTASVRTYLLEKTRVAMHAAGERTFHIFYMMLDGFGGAEARELFGNEGASAKQFKYTTGAGGAAGAPEGDSATLREVSDALEGLGVPQHEQWGIWRCLAAILSLGNIDFDGQEAAAVSAATEAQFQRTASLLGVGAEALRQSIVSRCIQAGSEFINTPTTAEAASALRHGLSKAIYSRIFSLCVERMNASLGRVGSVTSSGLGGERFIGILDIFGFETFASNSLEQLLINYTNEQLQAVFNEIIFKAAQQENEAEGLPADAMDEESVSNREVVELLGAPRTGLIALLDEECVFPKGTAASFVSKWTAANSKNPRLLPPPKGGDEASFRVRHFAADVAYGASDFLAKNRDPLSEDQQVVLRKSALPLIAAAFAKDLAPPSRSRGGFRGVALKFSTELEQLLRQICSSRVRFIRCIKPNLAKAPRDFDEETVLRQLRCSGVMEAVRVYSAGYPDRLLLSEFVGGYSAIGGVGAAAGGAKEAAAALMGKLGFSTKDYALGHSKLFLRPGVHAKLRALREAAMLRRLTRCQAALRGGLARKRTRAKLAEAHRAHALREREAARQAELAKLEAEQQAERKRAQAASEARQAEVAAAAMEAAKKAAAAREVEERAAQEAAAARRQEMSALREAIASEAGRREALEAKLAQLGQSLAANEAECAALRQESAAARAAALEAERYANASVELHRAHAELAAQRAAHAEEKLALITTQAPRPAPTRPRGEWPLAAQIRELELREEISLYRERFHDLAMKATAVGALAHSSKGHSLPADPGPGVGPMVMEALGSFIGNFVQGAGNAAQSAGPLLKRASVGAQDLISGIGQPPQLPRAVFGATQSLRPDFVPPIHGLSNVSRTPPTNANTRAAAEQQLFTPRLRSPSEATAEAREQEMVKEYMIYLGLHPERDAELVWIAEEAARAPLPEGWRTQKDPEGHPYYEHEATGETSRQHPCDNDFREMVARAKLERKQAAFAANVPSAGSWSTVKMKTLEQSLCAATEAQMMAVVERGVTEHGVEEFSFDVRLDAESRLTCFNAHYVRGSSLPTFTMKLDTLAASGKPTKEKHDFFTRVLSRGKYSLVRSTKPKSIISHTSGLLGLGGGEREEELGAALFSQPIRGVHTMELVIPFASSGVKSRFVQGAESLPLLATYTAGSTDNLMVFVGAIDVVAAGVVRTTLSLPKTNSANIVLRCNAGGSIDVSYAAPLASVHAFLAALALAHWLDTAAPASVMMP</sequence>
<evidence type="ECO:0000256" key="7">
    <source>
        <dbReference type="SAM" id="Coils"/>
    </source>
</evidence>
<feature type="compositionally biased region" description="Basic and acidic residues" evidence="8">
    <location>
        <begin position="1088"/>
        <end position="1113"/>
    </location>
</feature>
<evidence type="ECO:0000256" key="4">
    <source>
        <dbReference type="ARBA" id="ARBA00023175"/>
    </source>
</evidence>
<reference evidence="11 12" key="1">
    <citation type="journal article" date="2024" name="Science">
        <title>Giant polyketide synthase enzymes in the biosynthesis of giant marine polyether toxins.</title>
        <authorList>
            <person name="Fallon T.R."/>
            <person name="Shende V.V."/>
            <person name="Wierzbicki I.H."/>
            <person name="Pendleton A.L."/>
            <person name="Watervoot N.F."/>
            <person name="Auber R.P."/>
            <person name="Gonzalez D.J."/>
            <person name="Wisecaver J.H."/>
            <person name="Moore B.S."/>
        </authorList>
    </citation>
    <scope>NUCLEOTIDE SEQUENCE [LARGE SCALE GENOMIC DNA]</scope>
    <source>
        <strain evidence="11 12">12B1</strain>
    </source>
</reference>
<dbReference type="EMBL" id="JBGBPQ010000010">
    <property type="protein sequence ID" value="KAL1519147.1"/>
    <property type="molecule type" value="Genomic_DNA"/>
</dbReference>
<comment type="similarity">
    <text evidence="6">Belongs to the TRAFAC class myosin-kinesin ATPase superfamily. Myosin family.</text>
</comment>
<feature type="coiled-coil region" evidence="7">
    <location>
        <begin position="716"/>
        <end position="836"/>
    </location>
</feature>
<proteinExistence type="inferred from homology"/>
<evidence type="ECO:0008006" key="13">
    <source>
        <dbReference type="Google" id="ProtNLM"/>
    </source>
</evidence>
<keyword evidence="1 6" id="KW-0547">Nucleotide-binding</keyword>
<keyword evidence="4 6" id="KW-0505">Motor protein</keyword>
<dbReference type="SMART" id="SM00456">
    <property type="entry name" value="WW"/>
    <property type="match status" value="1"/>
</dbReference>
<protein>
    <recommendedName>
        <fullName evidence="13">Myosin motor domain-containing protein</fullName>
    </recommendedName>
</protein>